<dbReference type="Gene3D" id="1.20.120.530">
    <property type="entry name" value="GntR ligand-binding domain-like"/>
    <property type="match status" value="1"/>
</dbReference>
<comment type="caution">
    <text evidence="5">The sequence shown here is derived from an EMBL/GenBank/DDBJ whole genome shotgun (WGS) entry which is preliminary data.</text>
</comment>
<protein>
    <submittedName>
        <fullName evidence="5">FCD domain-containing protein</fullName>
    </submittedName>
</protein>
<dbReference type="Gene3D" id="1.10.10.10">
    <property type="entry name" value="Winged helix-like DNA-binding domain superfamily/Winged helix DNA-binding domain"/>
    <property type="match status" value="1"/>
</dbReference>
<dbReference type="PANTHER" id="PTHR43537">
    <property type="entry name" value="TRANSCRIPTIONAL REGULATOR, GNTR FAMILY"/>
    <property type="match status" value="1"/>
</dbReference>
<dbReference type="SMART" id="SM00895">
    <property type="entry name" value="FCD"/>
    <property type="match status" value="1"/>
</dbReference>
<dbReference type="InterPro" id="IPR036388">
    <property type="entry name" value="WH-like_DNA-bd_sf"/>
</dbReference>
<reference evidence="5 6" key="1">
    <citation type="submission" date="2019-11" db="EMBL/GenBank/DDBJ databases">
        <authorList>
            <person name="Jiang L.-Q."/>
        </authorList>
    </citation>
    <scope>NUCLEOTIDE SEQUENCE [LARGE SCALE GENOMIC DNA]</scope>
    <source>
        <strain evidence="5 6">YIM 132087</strain>
    </source>
</reference>
<evidence type="ECO:0000256" key="3">
    <source>
        <dbReference type="ARBA" id="ARBA00023163"/>
    </source>
</evidence>
<dbReference type="PANTHER" id="PTHR43537:SF24">
    <property type="entry name" value="GLUCONATE OPERON TRANSCRIPTIONAL REPRESSOR"/>
    <property type="match status" value="1"/>
</dbReference>
<dbReference type="AlphaFoldDB" id="A0A7K1FSQ1"/>
<evidence type="ECO:0000256" key="1">
    <source>
        <dbReference type="ARBA" id="ARBA00023015"/>
    </source>
</evidence>
<dbReference type="InterPro" id="IPR036390">
    <property type="entry name" value="WH_DNA-bd_sf"/>
</dbReference>
<evidence type="ECO:0000256" key="2">
    <source>
        <dbReference type="ARBA" id="ARBA00023125"/>
    </source>
</evidence>
<dbReference type="GO" id="GO:0003700">
    <property type="term" value="F:DNA-binding transcription factor activity"/>
    <property type="evidence" value="ECO:0007669"/>
    <property type="project" value="InterPro"/>
</dbReference>
<dbReference type="InterPro" id="IPR008920">
    <property type="entry name" value="TF_FadR/GntR_C"/>
</dbReference>
<dbReference type="CDD" id="cd07377">
    <property type="entry name" value="WHTH_GntR"/>
    <property type="match status" value="1"/>
</dbReference>
<keyword evidence="3" id="KW-0804">Transcription</keyword>
<dbReference type="EMBL" id="WLYK01000016">
    <property type="protein sequence ID" value="MTD17187.1"/>
    <property type="molecule type" value="Genomic_DNA"/>
</dbReference>
<dbReference type="Proteomes" id="UP000460221">
    <property type="component" value="Unassembled WGS sequence"/>
</dbReference>
<dbReference type="InterPro" id="IPR000524">
    <property type="entry name" value="Tscrpt_reg_HTH_GntR"/>
</dbReference>
<evidence type="ECO:0000313" key="5">
    <source>
        <dbReference type="EMBL" id="MTD17187.1"/>
    </source>
</evidence>
<dbReference type="RefSeq" id="WP_154771186.1">
    <property type="nucleotide sequence ID" value="NZ_WLYK01000016.1"/>
</dbReference>
<keyword evidence="1" id="KW-0805">Transcription regulation</keyword>
<keyword evidence="6" id="KW-1185">Reference proteome</keyword>
<dbReference type="InterPro" id="IPR011711">
    <property type="entry name" value="GntR_C"/>
</dbReference>
<evidence type="ECO:0000259" key="4">
    <source>
        <dbReference type="PROSITE" id="PS50949"/>
    </source>
</evidence>
<accession>A0A7K1FSQ1</accession>
<dbReference type="SUPFAM" id="SSF48008">
    <property type="entry name" value="GntR ligand-binding domain-like"/>
    <property type="match status" value="1"/>
</dbReference>
<dbReference type="Pfam" id="PF07729">
    <property type="entry name" value="FCD"/>
    <property type="match status" value="1"/>
</dbReference>
<proteinExistence type="predicted"/>
<dbReference type="PRINTS" id="PR00035">
    <property type="entry name" value="HTHGNTR"/>
</dbReference>
<dbReference type="GO" id="GO:0003677">
    <property type="term" value="F:DNA binding"/>
    <property type="evidence" value="ECO:0007669"/>
    <property type="project" value="UniProtKB-KW"/>
</dbReference>
<name>A0A7K1FSQ1_9ACTN</name>
<dbReference type="SUPFAM" id="SSF46785">
    <property type="entry name" value="Winged helix' DNA-binding domain"/>
    <property type="match status" value="1"/>
</dbReference>
<keyword evidence="2" id="KW-0238">DNA-binding</keyword>
<dbReference type="SMART" id="SM00345">
    <property type="entry name" value="HTH_GNTR"/>
    <property type="match status" value="1"/>
</dbReference>
<feature type="domain" description="HTH gntR-type" evidence="4">
    <location>
        <begin position="9"/>
        <end position="76"/>
    </location>
</feature>
<dbReference type="PROSITE" id="PS50949">
    <property type="entry name" value="HTH_GNTR"/>
    <property type="match status" value="1"/>
</dbReference>
<sequence length="218" mass="23702">MEPILKAPVSLTEQVRDAIRSAIVSGEFPPGKPLVERELAAQLGVSKTPVREALKLLHTTGLVQVSSYEKVVVRTMDADLAKQVYDARLGVEPLCVRLAAERGASSDAAAEALARADAALEADDRVALGLANRQFHRHLYSMSGNQFLVDFLDRLQDLAILAAMAGWRRTPTWTTEAKEHRAVLEAFRAGDAAAAEQVMREHIMQSSCAVDEALQGET</sequence>
<dbReference type="Pfam" id="PF00392">
    <property type="entry name" value="GntR"/>
    <property type="match status" value="1"/>
</dbReference>
<organism evidence="5 6">
    <name type="scientific">Nakamurella alba</name>
    <dbReference type="NCBI Taxonomy" id="2665158"/>
    <lineage>
        <taxon>Bacteria</taxon>
        <taxon>Bacillati</taxon>
        <taxon>Actinomycetota</taxon>
        <taxon>Actinomycetes</taxon>
        <taxon>Nakamurellales</taxon>
        <taxon>Nakamurellaceae</taxon>
        <taxon>Nakamurella</taxon>
    </lineage>
</organism>
<gene>
    <name evidence="5" type="ORF">GIS00_24950</name>
</gene>
<evidence type="ECO:0000313" key="6">
    <source>
        <dbReference type="Proteomes" id="UP000460221"/>
    </source>
</evidence>